<name>A0AAE1AE87_9GAST</name>
<dbReference type="EMBL" id="JAWDGP010001994">
    <property type="protein sequence ID" value="KAK3786218.1"/>
    <property type="molecule type" value="Genomic_DNA"/>
</dbReference>
<feature type="compositionally biased region" description="Polar residues" evidence="1">
    <location>
        <begin position="194"/>
        <end position="208"/>
    </location>
</feature>
<evidence type="ECO:0000313" key="3">
    <source>
        <dbReference type="Proteomes" id="UP001283361"/>
    </source>
</evidence>
<feature type="region of interest" description="Disordered" evidence="1">
    <location>
        <begin position="194"/>
        <end position="243"/>
    </location>
</feature>
<sequence length="243" mass="26683">MAMLSFRHNIIRTLTSDCYCSAPYHPQIGQTVVVQLHIILKLARLLLFSSISSSNWPDCCCSAPYHPQIGQTAVVQLHIILKLTRIARNTGLQAVLTGGQTNLPPRPRDVLQTTGITLHKSSGPRQLHVQLFSFPELLSLPGISLSEQPFTQHRNRLISDLVKRQTSLRVIILFLSIEETLLFHVGSLSTNGVLGASSTKKSSRQTVSPRDKDGPERPGAVSHLVSSGPSLSLTSFDKPVRNI</sequence>
<evidence type="ECO:0000256" key="1">
    <source>
        <dbReference type="SAM" id="MobiDB-lite"/>
    </source>
</evidence>
<protein>
    <submittedName>
        <fullName evidence="2">Uncharacterized protein</fullName>
    </submittedName>
</protein>
<evidence type="ECO:0000313" key="2">
    <source>
        <dbReference type="EMBL" id="KAK3786218.1"/>
    </source>
</evidence>
<gene>
    <name evidence="2" type="ORF">RRG08_064477</name>
</gene>
<comment type="caution">
    <text evidence="2">The sequence shown here is derived from an EMBL/GenBank/DDBJ whole genome shotgun (WGS) entry which is preliminary data.</text>
</comment>
<reference evidence="2" key="1">
    <citation type="journal article" date="2023" name="G3 (Bethesda)">
        <title>A reference genome for the long-term kleptoplast-retaining sea slug Elysia crispata morphotype clarki.</title>
        <authorList>
            <person name="Eastman K.E."/>
            <person name="Pendleton A.L."/>
            <person name="Shaikh M.A."/>
            <person name="Suttiyut T."/>
            <person name="Ogas R."/>
            <person name="Tomko P."/>
            <person name="Gavelis G."/>
            <person name="Widhalm J.R."/>
            <person name="Wisecaver J.H."/>
        </authorList>
    </citation>
    <scope>NUCLEOTIDE SEQUENCE</scope>
    <source>
        <strain evidence="2">ECLA1</strain>
    </source>
</reference>
<proteinExistence type="predicted"/>
<keyword evidence="3" id="KW-1185">Reference proteome</keyword>
<organism evidence="2 3">
    <name type="scientific">Elysia crispata</name>
    <name type="common">lettuce slug</name>
    <dbReference type="NCBI Taxonomy" id="231223"/>
    <lineage>
        <taxon>Eukaryota</taxon>
        <taxon>Metazoa</taxon>
        <taxon>Spiralia</taxon>
        <taxon>Lophotrochozoa</taxon>
        <taxon>Mollusca</taxon>
        <taxon>Gastropoda</taxon>
        <taxon>Heterobranchia</taxon>
        <taxon>Euthyneura</taxon>
        <taxon>Panpulmonata</taxon>
        <taxon>Sacoglossa</taxon>
        <taxon>Placobranchoidea</taxon>
        <taxon>Plakobranchidae</taxon>
        <taxon>Elysia</taxon>
    </lineage>
</organism>
<dbReference type="AlphaFoldDB" id="A0AAE1AE87"/>
<accession>A0AAE1AE87</accession>
<dbReference type="Proteomes" id="UP001283361">
    <property type="component" value="Unassembled WGS sequence"/>
</dbReference>
<feature type="compositionally biased region" description="Polar residues" evidence="1">
    <location>
        <begin position="224"/>
        <end position="235"/>
    </location>
</feature>